<comment type="similarity">
    <text evidence="3">Belongs to the eukaryotic ribosomal protein eS10 family.</text>
</comment>
<evidence type="ECO:0000259" key="14">
    <source>
        <dbReference type="Pfam" id="PF01321"/>
    </source>
</evidence>
<feature type="compositionally biased region" description="Low complexity" evidence="12">
    <location>
        <begin position="755"/>
        <end position="773"/>
    </location>
</feature>
<dbReference type="Pfam" id="PF00557">
    <property type="entry name" value="Peptidase_M24"/>
    <property type="match status" value="1"/>
</dbReference>
<dbReference type="InterPro" id="IPR000587">
    <property type="entry name" value="Creatinase_N"/>
</dbReference>
<dbReference type="AlphaFoldDB" id="A0A8H3TZJ5"/>
<dbReference type="GO" id="GO:0070006">
    <property type="term" value="F:metalloaminopeptidase activity"/>
    <property type="evidence" value="ECO:0007669"/>
    <property type="project" value="InterPro"/>
</dbReference>
<evidence type="ECO:0000256" key="11">
    <source>
        <dbReference type="RuleBase" id="RU000590"/>
    </source>
</evidence>
<dbReference type="PANTHER" id="PTHR43763:SF6">
    <property type="entry name" value="XAA-PRO AMINOPEPTIDASE 1"/>
    <property type="match status" value="1"/>
</dbReference>
<feature type="compositionally biased region" description="Basic and acidic residues" evidence="12">
    <location>
        <begin position="774"/>
        <end position="799"/>
    </location>
</feature>
<keyword evidence="18" id="KW-1185">Reference proteome</keyword>
<evidence type="ECO:0000256" key="9">
    <source>
        <dbReference type="ARBA" id="ARBA00023211"/>
    </source>
</evidence>
<evidence type="ECO:0000256" key="8">
    <source>
        <dbReference type="ARBA" id="ARBA00022980"/>
    </source>
</evidence>
<feature type="domain" description="Creatinase N-terminal" evidence="14">
    <location>
        <begin position="10"/>
        <end position="135"/>
    </location>
</feature>
<dbReference type="InterPro" id="IPR036388">
    <property type="entry name" value="WH-like_DNA-bd_sf"/>
</dbReference>
<keyword evidence="5" id="KW-0963">Cytoplasm</keyword>
<dbReference type="Gene3D" id="1.10.10.10">
    <property type="entry name" value="Winged helix-like DNA-binding domain superfamily/Winged helix DNA-binding domain"/>
    <property type="match status" value="1"/>
</dbReference>
<organism evidence="17 18">
    <name type="scientific">Naganishia liquefaciens</name>
    <dbReference type="NCBI Taxonomy" id="104408"/>
    <lineage>
        <taxon>Eukaryota</taxon>
        <taxon>Fungi</taxon>
        <taxon>Dikarya</taxon>
        <taxon>Basidiomycota</taxon>
        <taxon>Agaricomycotina</taxon>
        <taxon>Tremellomycetes</taxon>
        <taxon>Filobasidiales</taxon>
        <taxon>Filobasidiaceae</taxon>
        <taxon>Naganishia</taxon>
    </lineage>
</organism>
<evidence type="ECO:0000256" key="5">
    <source>
        <dbReference type="ARBA" id="ARBA00022490"/>
    </source>
</evidence>
<dbReference type="FunFam" id="3.40.350.10:FF:000003">
    <property type="entry name" value="Xaa-pro aminopeptidase P"/>
    <property type="match status" value="1"/>
</dbReference>
<dbReference type="PROSITE" id="PS00491">
    <property type="entry name" value="PROLINE_PEPTIDASE"/>
    <property type="match status" value="1"/>
</dbReference>
<reference evidence="17" key="1">
    <citation type="submission" date="2020-07" db="EMBL/GenBank/DDBJ databases">
        <title>Draft Genome Sequence of a Deep-Sea Yeast, Naganishia (Cryptococcus) liquefaciens strain N6.</title>
        <authorList>
            <person name="Han Y.W."/>
            <person name="Kajitani R."/>
            <person name="Morimoto H."/>
            <person name="Parhat M."/>
            <person name="Tsubouchi H."/>
            <person name="Bakenova O."/>
            <person name="Ogata M."/>
            <person name="Argunhan B."/>
            <person name="Aoki R."/>
            <person name="Kajiwara S."/>
            <person name="Itoh T."/>
            <person name="Iwasaki H."/>
        </authorList>
    </citation>
    <scope>NUCLEOTIDE SEQUENCE</scope>
    <source>
        <strain evidence="17">N6</strain>
    </source>
</reference>
<keyword evidence="6 11" id="KW-0479">Metal-binding</keyword>
<comment type="cofactor">
    <cofactor evidence="1">
        <name>Mn(2+)</name>
        <dbReference type="ChEBI" id="CHEBI:29035"/>
    </cofactor>
</comment>
<evidence type="ECO:0000256" key="1">
    <source>
        <dbReference type="ARBA" id="ARBA00001936"/>
    </source>
</evidence>
<dbReference type="OrthoDB" id="9995434at2759"/>
<gene>
    <name evidence="17" type="ORF">NliqN6_6370</name>
</gene>
<evidence type="ECO:0000313" key="18">
    <source>
        <dbReference type="Proteomes" id="UP000620104"/>
    </source>
</evidence>
<feature type="compositionally biased region" description="Gly residues" evidence="12">
    <location>
        <begin position="802"/>
        <end position="811"/>
    </location>
</feature>
<dbReference type="InterPro" id="IPR050422">
    <property type="entry name" value="X-Pro_aminopeptidase_P"/>
</dbReference>
<feature type="domain" description="Peptidase M24" evidence="13">
    <location>
        <begin position="357"/>
        <end position="574"/>
    </location>
</feature>
<evidence type="ECO:0000256" key="4">
    <source>
        <dbReference type="ARBA" id="ARBA00008766"/>
    </source>
</evidence>
<dbReference type="FunFam" id="1.10.10.10:FF:000025">
    <property type="entry name" value="40S ribosomal protein S10"/>
    <property type="match status" value="1"/>
</dbReference>
<dbReference type="InterPro" id="IPR029149">
    <property type="entry name" value="Creatin/AminoP/Spt16_N"/>
</dbReference>
<feature type="region of interest" description="Disordered" evidence="12">
    <location>
        <begin position="747"/>
        <end position="811"/>
    </location>
</feature>
<dbReference type="EMBL" id="BLZA01000053">
    <property type="protein sequence ID" value="GHJ89968.1"/>
    <property type="molecule type" value="Genomic_DNA"/>
</dbReference>
<keyword evidence="9" id="KW-0464">Manganese</keyword>
<dbReference type="Pfam" id="PF16188">
    <property type="entry name" value="Peptidase_M24_C"/>
    <property type="match status" value="1"/>
</dbReference>
<evidence type="ECO:0000256" key="7">
    <source>
        <dbReference type="ARBA" id="ARBA00022801"/>
    </source>
</evidence>
<dbReference type="InterPro" id="IPR036005">
    <property type="entry name" value="Creatinase/aminopeptidase-like"/>
</dbReference>
<dbReference type="GO" id="GO:0005840">
    <property type="term" value="C:ribosome"/>
    <property type="evidence" value="ECO:0007669"/>
    <property type="project" value="UniProtKB-KW"/>
</dbReference>
<evidence type="ECO:0000259" key="16">
    <source>
        <dbReference type="Pfam" id="PF16188"/>
    </source>
</evidence>
<dbReference type="InterPro" id="IPR032416">
    <property type="entry name" value="Peptidase_M24_C"/>
</dbReference>
<comment type="caution">
    <text evidence="17">The sequence shown here is derived from an EMBL/GenBank/DDBJ whole genome shotgun (WGS) entry which is preliminary data.</text>
</comment>
<keyword evidence="7" id="KW-0378">Hydrolase</keyword>
<dbReference type="Proteomes" id="UP000620104">
    <property type="component" value="Unassembled WGS sequence"/>
</dbReference>
<dbReference type="FunFam" id="3.90.230.10:FF:000007">
    <property type="entry name" value="Xaa-Pro aminopeptidase P"/>
    <property type="match status" value="1"/>
</dbReference>
<dbReference type="Pfam" id="PF03501">
    <property type="entry name" value="S10_plectin"/>
    <property type="match status" value="1"/>
</dbReference>
<evidence type="ECO:0000256" key="10">
    <source>
        <dbReference type="ARBA" id="ARBA00023274"/>
    </source>
</evidence>
<feature type="domain" description="Peptidase M24 C-terminal" evidence="16">
    <location>
        <begin position="586"/>
        <end position="647"/>
    </location>
</feature>
<name>A0A8H3TZJ5_9TREE</name>
<keyword evidence="8" id="KW-0689">Ribosomal protein</keyword>
<evidence type="ECO:0000259" key="13">
    <source>
        <dbReference type="Pfam" id="PF00557"/>
    </source>
</evidence>
<dbReference type="GO" id="GO:0046872">
    <property type="term" value="F:metal ion binding"/>
    <property type="evidence" value="ECO:0007669"/>
    <property type="project" value="UniProtKB-KW"/>
</dbReference>
<dbReference type="InterPro" id="IPR005326">
    <property type="entry name" value="Plectin_eS10_N"/>
</dbReference>
<protein>
    <submittedName>
        <fullName evidence="17">Uncharacterized protein</fullName>
    </submittedName>
</protein>
<accession>A0A8H3TZJ5</accession>
<dbReference type="Gene3D" id="3.90.230.10">
    <property type="entry name" value="Creatinase/methionine aminopeptidase superfamily"/>
    <property type="match status" value="1"/>
</dbReference>
<dbReference type="SUPFAM" id="SSF53092">
    <property type="entry name" value="Creatinase/prolidase N-terminal domain"/>
    <property type="match status" value="1"/>
</dbReference>
<keyword evidence="10" id="KW-0687">Ribonucleoprotein</keyword>
<evidence type="ECO:0000256" key="12">
    <source>
        <dbReference type="SAM" id="MobiDB-lite"/>
    </source>
</evidence>
<evidence type="ECO:0000256" key="2">
    <source>
        <dbReference type="ARBA" id="ARBA00004496"/>
    </source>
</evidence>
<evidence type="ECO:0000256" key="3">
    <source>
        <dbReference type="ARBA" id="ARBA00007278"/>
    </source>
</evidence>
<dbReference type="CDD" id="cd01085">
    <property type="entry name" value="APP"/>
    <property type="match status" value="1"/>
</dbReference>
<dbReference type="GO" id="GO:0005737">
    <property type="term" value="C:cytoplasm"/>
    <property type="evidence" value="ECO:0007669"/>
    <property type="project" value="UniProtKB-SubCell"/>
</dbReference>
<dbReference type="SUPFAM" id="SSF55920">
    <property type="entry name" value="Creatinase/aminopeptidase"/>
    <property type="match status" value="1"/>
</dbReference>
<evidence type="ECO:0000259" key="15">
    <source>
        <dbReference type="Pfam" id="PF03501"/>
    </source>
</evidence>
<dbReference type="PANTHER" id="PTHR43763">
    <property type="entry name" value="XAA-PRO AMINOPEPTIDASE 1"/>
    <property type="match status" value="1"/>
</dbReference>
<dbReference type="InterPro" id="IPR000994">
    <property type="entry name" value="Pept_M24"/>
</dbReference>
<evidence type="ECO:0000313" key="17">
    <source>
        <dbReference type="EMBL" id="GHJ89968.1"/>
    </source>
</evidence>
<comment type="subcellular location">
    <subcellularLocation>
        <location evidence="2">Cytoplasm</location>
    </subcellularLocation>
</comment>
<dbReference type="InterPro" id="IPR033740">
    <property type="entry name" value="Pept_M24B"/>
</dbReference>
<dbReference type="InterPro" id="IPR001131">
    <property type="entry name" value="Peptidase_M24B_aminopep-P_CS"/>
</dbReference>
<dbReference type="GO" id="GO:1990904">
    <property type="term" value="C:ribonucleoprotein complex"/>
    <property type="evidence" value="ECO:0007669"/>
    <property type="project" value="UniProtKB-KW"/>
</dbReference>
<sequence>MMDAKSKLGMLREMMSAKRLDAYIIPSEDDHNSEYIADCDARRAYISGFTGSAGRAVVTDTEALLWTDGRYFLQAEKELDSSCWKLMKAGEKDVPTMSAWLVEKYGSDEVTRVGIDPRVVTYEVAKATKDLLKEKEGKRESKRELVAVQENLIDEIWSGDKTADGQGGKPGRPTSEVFILEEKYTGRSVGDKLDQLRAALKKANASGIVVSMLDEVAWLFNLRGSDIIYNPVFFSYALITPTECSLYIREESLNDSVKAYLEENKVVVKSYTSIWDDLASLGKTVEQALAEGTSKPSDKTADKTQDILRKIEGCGGKVMVGSHTSWAVALAMGEDNIAIRPSPIEDAKALKNPVELEGMRQCHIRDGAALVRYFAWLEEQLHDGVKLTEFEAAEKLEAYRAENNLSKGLSFDTISSTGPNGAIIHYKPTEEDCAVIDKDQMYLCDSGGQYLDGTTDVTRTYHFGSPSAHEIRTFTRVLQGVIAIDTCVFPEDTKGGAIDALARLALWEDGLDFRHSVGHGVGSFLNVHEGPVYIGNPSARTEVGMREGLVISNEPGYYEDGAFGIRTENLIMVVKADTPHTFGGKPYLKFENLTMCPIQISLVDSSLLTHKEKKWLNSYHEEVLRKVGPLLEEVGDERAMAWLKKMCGSVPDSTPPVKMLISKENRKAIYEALFKEGVMVAEKNFNAPAHADLPQIRNLEVIKAMQSLTSKGYVKTRFSWQWYYYTLTPEGLDYLREYLHLPSEIVPQTHKKPARPAAPAGRAPRGDGAYRAPRGGDREGYRRRDDGEGKEGASGDYKPRFGGVGRGAPLS</sequence>
<evidence type="ECO:0000256" key="6">
    <source>
        <dbReference type="ARBA" id="ARBA00022723"/>
    </source>
</evidence>
<dbReference type="Gene3D" id="3.40.350.10">
    <property type="entry name" value="Creatinase/prolidase N-terminal domain"/>
    <property type="match status" value="2"/>
</dbReference>
<comment type="similarity">
    <text evidence="4 11">Belongs to the peptidase M24B family.</text>
</comment>
<dbReference type="Pfam" id="PF16189">
    <property type="entry name" value="Creatinase_N_2"/>
    <property type="match status" value="1"/>
</dbReference>
<feature type="domain" description="Plectin/eS10 N-terminal" evidence="15">
    <location>
        <begin position="661"/>
        <end position="753"/>
    </location>
</feature>
<dbReference type="Pfam" id="PF01321">
    <property type="entry name" value="Creatinase_N"/>
    <property type="match status" value="1"/>
</dbReference>
<proteinExistence type="inferred from homology"/>